<dbReference type="STRING" id="466.Lmac_1310"/>
<keyword evidence="2" id="KW-1185">Reference proteome</keyword>
<evidence type="ECO:0000313" key="1">
    <source>
        <dbReference type="EMBL" id="KTD27062.1"/>
    </source>
</evidence>
<dbReference type="AlphaFoldDB" id="A0A0W0W5A7"/>
<proteinExistence type="predicted"/>
<accession>A0A0W0W5A7</accession>
<dbReference type="PATRIC" id="fig|466.6.peg.1387"/>
<sequence length="121" mass="14278">MQLVIQFRAFSTQNLSVGKMIQMGSERLAQIKGEIREALTEHYQEYEETYDQMYGQTSINLFVTEVDESKTDWLVFFREQNDIEKLASINKKSKEVKMTTYENSNTEEYQCESLFTESPLF</sequence>
<organism evidence="1 2">
    <name type="scientific">Legionella maceachernii</name>
    <dbReference type="NCBI Taxonomy" id="466"/>
    <lineage>
        <taxon>Bacteria</taxon>
        <taxon>Pseudomonadati</taxon>
        <taxon>Pseudomonadota</taxon>
        <taxon>Gammaproteobacteria</taxon>
        <taxon>Legionellales</taxon>
        <taxon>Legionellaceae</taxon>
        <taxon>Legionella</taxon>
    </lineage>
</organism>
<dbReference type="RefSeq" id="WP_058452088.1">
    <property type="nucleotide sequence ID" value="NZ_CAAAIB010000009.1"/>
</dbReference>
<evidence type="ECO:0000313" key="2">
    <source>
        <dbReference type="Proteomes" id="UP000054908"/>
    </source>
</evidence>
<gene>
    <name evidence="1" type="ORF">Lmac_1310</name>
</gene>
<reference evidence="1 2" key="1">
    <citation type="submission" date="2015-11" db="EMBL/GenBank/DDBJ databases">
        <title>Genomic analysis of 38 Legionella species identifies large and diverse effector repertoires.</title>
        <authorList>
            <person name="Burstein D."/>
            <person name="Amaro F."/>
            <person name="Zusman T."/>
            <person name="Lifshitz Z."/>
            <person name="Cohen O."/>
            <person name="Gilbert J.A."/>
            <person name="Pupko T."/>
            <person name="Shuman H.A."/>
            <person name="Segal G."/>
        </authorList>
    </citation>
    <scope>NUCLEOTIDE SEQUENCE [LARGE SCALE GENOMIC DNA]</scope>
    <source>
        <strain evidence="1 2">PX-1-G2-E2</strain>
    </source>
</reference>
<comment type="caution">
    <text evidence="1">The sequence shown here is derived from an EMBL/GenBank/DDBJ whole genome shotgun (WGS) entry which is preliminary data.</text>
</comment>
<dbReference type="OrthoDB" id="9976762at2"/>
<protein>
    <submittedName>
        <fullName evidence="1">Uncharacterized protein</fullName>
    </submittedName>
</protein>
<name>A0A0W0W5A7_9GAMM</name>
<dbReference type="EMBL" id="LNYL01000033">
    <property type="protein sequence ID" value="KTD27062.1"/>
    <property type="molecule type" value="Genomic_DNA"/>
</dbReference>
<dbReference type="Proteomes" id="UP000054908">
    <property type="component" value="Unassembled WGS sequence"/>
</dbReference>